<feature type="compositionally biased region" description="Acidic residues" evidence="1">
    <location>
        <begin position="70"/>
        <end position="87"/>
    </location>
</feature>
<feature type="region of interest" description="Disordered" evidence="1">
    <location>
        <begin position="54"/>
        <end position="94"/>
    </location>
</feature>
<dbReference type="PROSITE" id="PS51257">
    <property type="entry name" value="PROKAR_LIPOPROTEIN"/>
    <property type="match status" value="1"/>
</dbReference>
<protein>
    <recommendedName>
        <fullName evidence="4">DUF4309 domain-containing protein</fullName>
    </recommendedName>
</protein>
<organism evidence="2 3">
    <name type="scientific">Acetivibrio saccincola</name>
    <dbReference type="NCBI Taxonomy" id="1677857"/>
    <lineage>
        <taxon>Bacteria</taxon>
        <taxon>Bacillati</taxon>
        <taxon>Bacillota</taxon>
        <taxon>Clostridia</taxon>
        <taxon>Eubacteriales</taxon>
        <taxon>Oscillospiraceae</taxon>
        <taxon>Acetivibrio</taxon>
    </lineage>
</organism>
<evidence type="ECO:0000313" key="3">
    <source>
        <dbReference type="Proteomes" id="UP000233534"/>
    </source>
</evidence>
<evidence type="ECO:0000313" key="2">
    <source>
        <dbReference type="EMBL" id="AUG56659.1"/>
    </source>
</evidence>
<dbReference type="Proteomes" id="UP000233534">
    <property type="component" value="Chromosome"/>
</dbReference>
<sequence length="248" mass="28590">MIKINEQGADSVKKCLIIATMVIFLAGCIYDVPRNAEPTNIEDIWSTDIEPTNDLNEKVKDTEPTNELQEKDEDVQPTSDSGEEVEDIQSTNELEEREVIIDELNATESGIIYLGMTMDEFWNALEIANIDRNKLGEIEITDHPDSWHYGNKYFDFVGGGFEFNKENKLHSIRIRRYMPGEGKYIPTKLGLEIGDSIEKMEQLYGTEYEKSIRGDNEIGFSYDMGEYIFWGIFEDNELILWEVITKIE</sequence>
<name>A0A2K9DZW5_9FIRM</name>
<dbReference type="KEGG" id="hsc:HVS_03555"/>
<reference evidence="2 3" key="1">
    <citation type="submission" date="2017-12" db="EMBL/GenBank/DDBJ databases">
        <title>Complete genome sequence of Herbivorax saccincola GGR1, a novel Cellulosome-producing hydrolytic bacterium in a thermophilic biogas plant, established by Illumina and Nanopore MinION sequencing.</title>
        <authorList>
            <person name="Pechtl A."/>
            <person name="Ruckert C."/>
            <person name="Koeck D.E."/>
            <person name="Maus I."/>
            <person name="Winkler A."/>
            <person name="Kalinowski J."/>
            <person name="Puhler A."/>
            <person name="Schwarz W.W."/>
            <person name="Zverlov V.V."/>
            <person name="Schluter A."/>
            <person name="Liebl W."/>
        </authorList>
    </citation>
    <scope>NUCLEOTIDE SEQUENCE [LARGE SCALE GENOMIC DNA]</scope>
    <source>
        <strain evidence="3">SR1</strain>
    </source>
</reference>
<accession>A0A2K9DZW5</accession>
<dbReference type="EMBL" id="CP025197">
    <property type="protein sequence ID" value="AUG56659.1"/>
    <property type="molecule type" value="Genomic_DNA"/>
</dbReference>
<evidence type="ECO:0000256" key="1">
    <source>
        <dbReference type="SAM" id="MobiDB-lite"/>
    </source>
</evidence>
<proteinExistence type="predicted"/>
<dbReference type="AlphaFoldDB" id="A0A2K9DZW5"/>
<evidence type="ECO:0008006" key="4">
    <source>
        <dbReference type="Google" id="ProtNLM"/>
    </source>
</evidence>
<keyword evidence="3" id="KW-1185">Reference proteome</keyword>
<gene>
    <name evidence="2" type="ORF">HVS_03555</name>
</gene>